<dbReference type="RefSeq" id="WP_190259195.1">
    <property type="nucleotide sequence ID" value="NZ_QFGA01000003.1"/>
</dbReference>
<feature type="transmembrane region" description="Helical" evidence="8">
    <location>
        <begin position="35"/>
        <end position="53"/>
    </location>
</feature>
<dbReference type="GO" id="GO:0071978">
    <property type="term" value="P:bacterial-type flagellum-dependent swarming motility"/>
    <property type="evidence" value="ECO:0007669"/>
    <property type="project" value="InterPro"/>
</dbReference>
<feature type="transmembrane region" description="Helical" evidence="8">
    <location>
        <begin position="145"/>
        <end position="169"/>
    </location>
</feature>
<keyword evidence="12" id="KW-1185">Reference proteome</keyword>
<keyword evidence="3 8" id="KW-0812">Transmembrane</keyword>
<reference evidence="11 12" key="1">
    <citation type="journal article" date="2018" name="Environ. Microbiol.">
        <title>Novel energy conservation strategies and behaviour of Pelotomaculum schinkii driving syntrophic propionate catabolism.</title>
        <authorList>
            <person name="Hidalgo-Ahumada C.A.P."/>
            <person name="Nobu M.K."/>
            <person name="Narihiro T."/>
            <person name="Tamaki H."/>
            <person name="Liu W.T."/>
            <person name="Kamagata Y."/>
            <person name="Stams A.J.M."/>
            <person name="Imachi H."/>
            <person name="Sousa D.Z."/>
        </authorList>
    </citation>
    <scope>NUCLEOTIDE SEQUENCE [LARGE SCALE GENOMIC DNA]</scope>
    <source>
        <strain evidence="11 12">HH</strain>
    </source>
</reference>
<evidence type="ECO:0000313" key="11">
    <source>
        <dbReference type="EMBL" id="TEB04908.1"/>
    </source>
</evidence>
<evidence type="ECO:0000256" key="2">
    <source>
        <dbReference type="ARBA" id="ARBA00022475"/>
    </source>
</evidence>
<accession>A0A4Y7R7H4</accession>
<feature type="domain" description="Motility protein A N-terminal" evidence="10">
    <location>
        <begin position="6"/>
        <end position="92"/>
    </location>
</feature>
<keyword evidence="7" id="KW-0653">Protein transport</keyword>
<keyword evidence="4" id="KW-0283">Flagellar rotation</keyword>
<sequence>MGVTTIVGFIIAAGCLVLAYILDGGNISTLFRGTAALIVFGGTIGATTMCFSFQELKTVPKLIKIILFHKHPDEVALIEQIVDLSDKVRREGVLYLEKQLPQIDDDFMRKGIQLVVDGTDPELVRMIMETELYAMQERHSAGAGVFEAAGGFAPTMGIIGTVLGLVHVLGNLDSPETLGPAIALAFIATLYGIGSANILWLPIAEKLKNIGKKEDILRELMLEGILSIQSGYNPLLVRERLTAFLRPRTQFAEEE</sequence>
<dbReference type="GO" id="GO:0005886">
    <property type="term" value="C:plasma membrane"/>
    <property type="evidence" value="ECO:0007669"/>
    <property type="project" value="UniProtKB-SubCell"/>
</dbReference>
<keyword evidence="7" id="KW-0813">Transport</keyword>
<dbReference type="GO" id="GO:0015031">
    <property type="term" value="P:protein transport"/>
    <property type="evidence" value="ECO:0007669"/>
    <property type="project" value="UniProtKB-KW"/>
</dbReference>
<evidence type="ECO:0000256" key="5">
    <source>
        <dbReference type="ARBA" id="ARBA00022989"/>
    </source>
</evidence>
<comment type="subcellular location">
    <subcellularLocation>
        <location evidence="1">Cell membrane</location>
        <topology evidence="1">Multi-pass membrane protein</topology>
    </subcellularLocation>
    <subcellularLocation>
        <location evidence="7">Membrane</location>
        <topology evidence="7">Multi-pass membrane protein</topology>
    </subcellularLocation>
</comment>
<name>A0A4Y7R7H4_9FIRM</name>
<evidence type="ECO:0000259" key="10">
    <source>
        <dbReference type="Pfam" id="PF20560"/>
    </source>
</evidence>
<proteinExistence type="inferred from homology"/>
<organism evidence="11 12">
    <name type="scientific">Pelotomaculum schinkii</name>
    <dbReference type="NCBI Taxonomy" id="78350"/>
    <lineage>
        <taxon>Bacteria</taxon>
        <taxon>Bacillati</taxon>
        <taxon>Bacillota</taxon>
        <taxon>Clostridia</taxon>
        <taxon>Eubacteriales</taxon>
        <taxon>Desulfotomaculaceae</taxon>
        <taxon>Pelotomaculum</taxon>
    </lineage>
</organism>
<dbReference type="InterPro" id="IPR046786">
    <property type="entry name" value="MotA_N"/>
</dbReference>
<dbReference type="InterPro" id="IPR047055">
    <property type="entry name" value="MotA-like"/>
</dbReference>
<dbReference type="EMBL" id="QFGA01000003">
    <property type="protein sequence ID" value="TEB04908.1"/>
    <property type="molecule type" value="Genomic_DNA"/>
</dbReference>
<dbReference type="PANTHER" id="PTHR30433">
    <property type="entry name" value="CHEMOTAXIS PROTEIN MOTA"/>
    <property type="match status" value="1"/>
</dbReference>
<keyword evidence="2" id="KW-1003">Cell membrane</keyword>
<keyword evidence="6 8" id="KW-0472">Membrane</keyword>
<comment type="similarity">
    <text evidence="7">Belongs to the exbB/tolQ family.</text>
</comment>
<evidence type="ECO:0000313" key="12">
    <source>
        <dbReference type="Proteomes" id="UP000298324"/>
    </source>
</evidence>
<evidence type="ECO:0000256" key="8">
    <source>
        <dbReference type="SAM" id="Phobius"/>
    </source>
</evidence>
<dbReference type="Pfam" id="PF01618">
    <property type="entry name" value="MotA_ExbB"/>
    <property type="match status" value="1"/>
</dbReference>
<dbReference type="InterPro" id="IPR002898">
    <property type="entry name" value="MotA_ExbB_proton_chnl"/>
</dbReference>
<dbReference type="NCBIfam" id="NF006583">
    <property type="entry name" value="PRK09109.1"/>
    <property type="match status" value="1"/>
</dbReference>
<gene>
    <name evidence="11" type="primary">pomA</name>
    <name evidence="11" type="ORF">Psch_03671</name>
</gene>
<feature type="domain" description="MotA/TolQ/ExbB proton channel" evidence="9">
    <location>
        <begin position="102"/>
        <end position="213"/>
    </location>
</feature>
<keyword evidence="5 8" id="KW-1133">Transmembrane helix</keyword>
<dbReference type="Pfam" id="PF20560">
    <property type="entry name" value="MotA_N"/>
    <property type="match status" value="1"/>
</dbReference>
<evidence type="ECO:0000259" key="9">
    <source>
        <dbReference type="Pfam" id="PF01618"/>
    </source>
</evidence>
<feature type="transmembrane region" description="Helical" evidence="8">
    <location>
        <begin position="181"/>
        <end position="203"/>
    </location>
</feature>
<evidence type="ECO:0000256" key="7">
    <source>
        <dbReference type="RuleBase" id="RU004057"/>
    </source>
</evidence>
<dbReference type="AlphaFoldDB" id="A0A4Y7R7H4"/>
<dbReference type="PANTHER" id="PTHR30433:SF3">
    <property type="entry name" value="MOTILITY PROTEIN A"/>
    <property type="match status" value="1"/>
</dbReference>
<comment type="caution">
    <text evidence="11">The sequence shown here is derived from an EMBL/GenBank/DDBJ whole genome shotgun (WGS) entry which is preliminary data.</text>
</comment>
<evidence type="ECO:0000256" key="3">
    <source>
        <dbReference type="ARBA" id="ARBA00022692"/>
    </source>
</evidence>
<dbReference type="GO" id="GO:0006935">
    <property type="term" value="P:chemotaxis"/>
    <property type="evidence" value="ECO:0007669"/>
    <property type="project" value="InterPro"/>
</dbReference>
<dbReference type="Proteomes" id="UP000298324">
    <property type="component" value="Unassembled WGS sequence"/>
</dbReference>
<protein>
    <submittedName>
        <fullName evidence="11">Chemotaxis protein PomA</fullName>
    </submittedName>
</protein>
<evidence type="ECO:0000256" key="4">
    <source>
        <dbReference type="ARBA" id="ARBA00022779"/>
    </source>
</evidence>
<evidence type="ECO:0000256" key="6">
    <source>
        <dbReference type="ARBA" id="ARBA00023136"/>
    </source>
</evidence>
<evidence type="ECO:0000256" key="1">
    <source>
        <dbReference type="ARBA" id="ARBA00004651"/>
    </source>
</evidence>